<keyword evidence="5 8" id="KW-0812">Transmembrane</keyword>
<organism evidence="10 11">
    <name type="scientific">Sulfuriferula nivalis</name>
    <dbReference type="NCBI Taxonomy" id="2675298"/>
    <lineage>
        <taxon>Bacteria</taxon>
        <taxon>Pseudomonadati</taxon>
        <taxon>Pseudomonadota</taxon>
        <taxon>Betaproteobacteria</taxon>
        <taxon>Nitrosomonadales</taxon>
        <taxon>Sulfuricellaceae</taxon>
        <taxon>Sulfuriferula</taxon>
    </lineage>
</organism>
<reference evidence="11" key="1">
    <citation type="submission" date="2019-11" db="EMBL/GenBank/DDBJ databases">
        <title>Isolation and characterization of a novel species in the genus Sulfuriferula.</title>
        <authorList>
            <person name="Mochizuki J."/>
            <person name="Kojima H."/>
            <person name="Fukui M."/>
        </authorList>
    </citation>
    <scope>NUCLEOTIDE SEQUENCE [LARGE SCALE GENOMIC DNA]</scope>
    <source>
        <strain evidence="11">SGTM</strain>
    </source>
</reference>
<feature type="transmembrane region" description="Helical" evidence="8">
    <location>
        <begin position="135"/>
        <end position="157"/>
    </location>
</feature>
<feature type="transmembrane region" description="Helical" evidence="8">
    <location>
        <begin position="314"/>
        <end position="336"/>
    </location>
</feature>
<dbReference type="Proteomes" id="UP000463939">
    <property type="component" value="Chromosome"/>
</dbReference>
<dbReference type="InterPro" id="IPR004812">
    <property type="entry name" value="Efflux_drug-R_Bcr/CmlA"/>
</dbReference>
<dbReference type="GO" id="GO:1990961">
    <property type="term" value="P:xenobiotic detoxification by transmembrane export across the plasma membrane"/>
    <property type="evidence" value="ECO:0007669"/>
    <property type="project" value="InterPro"/>
</dbReference>
<keyword evidence="11" id="KW-1185">Reference proteome</keyword>
<sequence length="398" mass="43340">MSTHPRHRSTLTVLLAGLATLGPFSIDTYMPSFPAIQASMHASPLELQQTLSVYLLCFAIMMLFHGSLSDSFGRRPVILVSLLAFIFTSISCAFAQDIHTLIILRGLQGLSAGAGMIVGRAIIRDLYTGAEAQRLMSKVTMMFAVSPAVAPIIGGWLHMMFGWQSVFFFMAGLGLLLLVISYHYLPETHPAVARHTFSFRPLVTNYHQVASHPHFLLLASTVALHFAGFFLYIASASVFVLQTLHLKEDQFAGLFIPAIAGVMIGAFISGRVAGHITPHKTVKYAYVLLLCAATINIGYNVFFIPTWPWAVLPITLYGAGMSLAMPSITLLALDLFPQHRGLTSSMQGFVQTMLNAMVAGVVSPLLSASPIYLAIGMMIFLLLGRGTWGLYCSVNNKH</sequence>
<dbReference type="GO" id="GO:0005886">
    <property type="term" value="C:plasma membrane"/>
    <property type="evidence" value="ECO:0007669"/>
    <property type="project" value="UniProtKB-SubCell"/>
</dbReference>
<evidence type="ECO:0000256" key="5">
    <source>
        <dbReference type="ARBA" id="ARBA00022692"/>
    </source>
</evidence>
<evidence type="ECO:0000256" key="6">
    <source>
        <dbReference type="ARBA" id="ARBA00022989"/>
    </source>
</evidence>
<protein>
    <recommendedName>
        <fullName evidence="8">Bcr/CflA family efflux transporter</fullName>
    </recommendedName>
</protein>
<dbReference type="PANTHER" id="PTHR23502">
    <property type="entry name" value="MAJOR FACILITATOR SUPERFAMILY"/>
    <property type="match status" value="1"/>
</dbReference>
<dbReference type="RefSeq" id="WP_162084726.1">
    <property type="nucleotide sequence ID" value="NZ_AP021881.1"/>
</dbReference>
<keyword evidence="6 8" id="KW-1133">Transmembrane helix</keyword>
<feature type="transmembrane region" description="Helical" evidence="8">
    <location>
        <begin position="49"/>
        <end position="65"/>
    </location>
</feature>
<dbReference type="Pfam" id="PF07690">
    <property type="entry name" value="MFS_1"/>
    <property type="match status" value="1"/>
</dbReference>
<keyword evidence="4" id="KW-1003">Cell membrane</keyword>
<dbReference type="AlphaFoldDB" id="A0A809SDV0"/>
<dbReference type="GO" id="GO:0015385">
    <property type="term" value="F:sodium:proton antiporter activity"/>
    <property type="evidence" value="ECO:0007669"/>
    <property type="project" value="TreeGrafter"/>
</dbReference>
<proteinExistence type="inferred from homology"/>
<dbReference type="PANTHER" id="PTHR23502:SF132">
    <property type="entry name" value="POLYAMINE TRANSPORTER 2-RELATED"/>
    <property type="match status" value="1"/>
</dbReference>
<evidence type="ECO:0000313" key="10">
    <source>
        <dbReference type="EMBL" id="BBP00877.1"/>
    </source>
</evidence>
<keyword evidence="8" id="KW-0997">Cell inner membrane</keyword>
<feature type="transmembrane region" description="Helical" evidence="8">
    <location>
        <begin position="215"/>
        <end position="239"/>
    </location>
</feature>
<dbReference type="Gene3D" id="1.20.1720.10">
    <property type="entry name" value="Multidrug resistance protein D"/>
    <property type="match status" value="1"/>
</dbReference>
<dbReference type="InterPro" id="IPR020846">
    <property type="entry name" value="MFS_dom"/>
</dbReference>
<dbReference type="KEGG" id="sniv:SFSGTM_15850"/>
<name>A0A809SDV0_9PROT</name>
<evidence type="ECO:0000256" key="8">
    <source>
        <dbReference type="RuleBase" id="RU365088"/>
    </source>
</evidence>
<feature type="transmembrane region" description="Helical" evidence="8">
    <location>
        <begin position="102"/>
        <end position="123"/>
    </location>
</feature>
<feature type="transmembrane region" description="Helical" evidence="8">
    <location>
        <begin position="77"/>
        <end position="96"/>
    </location>
</feature>
<dbReference type="SUPFAM" id="SSF103473">
    <property type="entry name" value="MFS general substrate transporter"/>
    <property type="match status" value="1"/>
</dbReference>
<comment type="subcellular location">
    <subcellularLocation>
        <location evidence="8">Cell inner membrane</location>
        <topology evidence="8">Multi-pass membrane protein</topology>
    </subcellularLocation>
    <subcellularLocation>
        <location evidence="1">Cell membrane</location>
        <topology evidence="1">Multi-pass membrane protein</topology>
    </subcellularLocation>
</comment>
<dbReference type="PROSITE" id="PS50850">
    <property type="entry name" value="MFS"/>
    <property type="match status" value="1"/>
</dbReference>
<evidence type="ECO:0000256" key="3">
    <source>
        <dbReference type="ARBA" id="ARBA00022448"/>
    </source>
</evidence>
<evidence type="ECO:0000313" key="11">
    <source>
        <dbReference type="Proteomes" id="UP000463939"/>
    </source>
</evidence>
<comment type="similarity">
    <text evidence="2 8">Belongs to the major facilitator superfamily. Bcr/CmlA family.</text>
</comment>
<evidence type="ECO:0000256" key="2">
    <source>
        <dbReference type="ARBA" id="ARBA00006236"/>
    </source>
</evidence>
<comment type="caution">
    <text evidence="8">Lacks conserved residue(s) required for the propagation of feature annotation.</text>
</comment>
<dbReference type="InterPro" id="IPR011701">
    <property type="entry name" value="MFS"/>
</dbReference>
<accession>A0A809SDV0</accession>
<keyword evidence="7 8" id="KW-0472">Membrane</keyword>
<feature type="domain" description="Major facilitator superfamily (MFS) profile" evidence="9">
    <location>
        <begin position="11"/>
        <end position="398"/>
    </location>
</feature>
<dbReference type="EMBL" id="AP021881">
    <property type="protein sequence ID" value="BBP00877.1"/>
    <property type="molecule type" value="Genomic_DNA"/>
</dbReference>
<dbReference type="GO" id="GO:0042910">
    <property type="term" value="F:xenobiotic transmembrane transporter activity"/>
    <property type="evidence" value="ECO:0007669"/>
    <property type="project" value="InterPro"/>
</dbReference>
<dbReference type="NCBIfam" id="TIGR00710">
    <property type="entry name" value="efflux_Bcr_CflA"/>
    <property type="match status" value="1"/>
</dbReference>
<dbReference type="InterPro" id="IPR036259">
    <property type="entry name" value="MFS_trans_sf"/>
</dbReference>
<feature type="transmembrane region" description="Helical" evidence="8">
    <location>
        <begin position="348"/>
        <end position="366"/>
    </location>
</feature>
<dbReference type="CDD" id="cd17320">
    <property type="entry name" value="MFS_MdfA_MDR_like"/>
    <property type="match status" value="1"/>
</dbReference>
<keyword evidence="3 8" id="KW-0813">Transport</keyword>
<feature type="transmembrane region" description="Helical" evidence="8">
    <location>
        <begin position="163"/>
        <end position="185"/>
    </location>
</feature>
<evidence type="ECO:0000256" key="1">
    <source>
        <dbReference type="ARBA" id="ARBA00004651"/>
    </source>
</evidence>
<gene>
    <name evidence="10" type="primary">bcr</name>
    <name evidence="10" type="ORF">SFSGTM_15850</name>
</gene>
<evidence type="ECO:0000259" key="9">
    <source>
        <dbReference type="PROSITE" id="PS50850"/>
    </source>
</evidence>
<evidence type="ECO:0000256" key="4">
    <source>
        <dbReference type="ARBA" id="ARBA00022475"/>
    </source>
</evidence>
<feature type="transmembrane region" description="Helical" evidence="8">
    <location>
        <begin position="284"/>
        <end position="302"/>
    </location>
</feature>
<evidence type="ECO:0000256" key="7">
    <source>
        <dbReference type="ARBA" id="ARBA00023136"/>
    </source>
</evidence>
<feature type="transmembrane region" description="Helical" evidence="8">
    <location>
        <begin position="251"/>
        <end position="272"/>
    </location>
</feature>